<proteinExistence type="predicted"/>
<organism evidence="1 2">
    <name type="scientific">Passalora fulva</name>
    <name type="common">Tomato leaf mold</name>
    <name type="synonym">Cladosporium fulvum</name>
    <dbReference type="NCBI Taxonomy" id="5499"/>
    <lineage>
        <taxon>Eukaryota</taxon>
        <taxon>Fungi</taxon>
        <taxon>Dikarya</taxon>
        <taxon>Ascomycota</taxon>
        <taxon>Pezizomycotina</taxon>
        <taxon>Dothideomycetes</taxon>
        <taxon>Dothideomycetidae</taxon>
        <taxon>Mycosphaerellales</taxon>
        <taxon>Mycosphaerellaceae</taxon>
        <taxon>Fulvia</taxon>
    </lineage>
</organism>
<protein>
    <submittedName>
        <fullName evidence="1">Uncharacterized protein</fullName>
    </submittedName>
</protein>
<keyword evidence="2" id="KW-1185">Reference proteome</keyword>
<dbReference type="Proteomes" id="UP000756132">
    <property type="component" value="Chromosome 7"/>
</dbReference>
<dbReference type="KEGG" id="ffu:CLAFUR5_10265"/>
<evidence type="ECO:0000313" key="1">
    <source>
        <dbReference type="EMBL" id="UJO19766.1"/>
    </source>
</evidence>
<dbReference type="RefSeq" id="XP_047764132.1">
    <property type="nucleotide sequence ID" value="XM_047909413.1"/>
</dbReference>
<accession>A0A9Q8URI7</accession>
<sequence>MSAAQAVFDTSELFEAILLKIPLQTLLLSQRKKLFMLPVSTTEEAFAVGCGISDRPSVYVRDLSRYRYLNSLVVDTGCKSRLYVNLNQWMNMLGHQGGEKTLQSELSGLKRSQGNRTTSALKSTKAKNITPAKTKKDKLAKIGSIQPVAKPVTPSWTRMPLTQPPLEHEDYTFGVVGLAVDMPRKDLLQGKLFLGEIVMEAYKSNAWSIPRPSDRLNIRLPAISMTTRIFEKLRHEELADKENERLRP</sequence>
<dbReference type="AlphaFoldDB" id="A0A9Q8URI7"/>
<gene>
    <name evidence="1" type="ORF">CLAFUR5_10265</name>
</gene>
<dbReference type="EMBL" id="CP090169">
    <property type="protein sequence ID" value="UJO19766.1"/>
    <property type="molecule type" value="Genomic_DNA"/>
</dbReference>
<reference evidence="1" key="1">
    <citation type="submission" date="2021-12" db="EMBL/GenBank/DDBJ databases">
        <authorList>
            <person name="Zaccaron A."/>
            <person name="Stergiopoulos I."/>
        </authorList>
    </citation>
    <scope>NUCLEOTIDE SEQUENCE</scope>
    <source>
        <strain evidence="1">Race5_Kim</strain>
    </source>
</reference>
<reference evidence="1" key="2">
    <citation type="journal article" date="2022" name="Microb. Genom.">
        <title>A chromosome-scale genome assembly of the tomato pathogen Cladosporium fulvum reveals a compartmentalized genome architecture and the presence of a dispensable chromosome.</title>
        <authorList>
            <person name="Zaccaron A.Z."/>
            <person name="Chen L.H."/>
            <person name="Samaras A."/>
            <person name="Stergiopoulos I."/>
        </authorList>
    </citation>
    <scope>NUCLEOTIDE SEQUENCE</scope>
    <source>
        <strain evidence="1">Race5_Kim</strain>
    </source>
</reference>
<name>A0A9Q8URI7_PASFU</name>
<dbReference type="GeneID" id="71990143"/>
<evidence type="ECO:0000313" key="2">
    <source>
        <dbReference type="Proteomes" id="UP000756132"/>
    </source>
</evidence>